<dbReference type="GO" id="GO:0009244">
    <property type="term" value="P:lipopolysaccharide core region biosynthetic process"/>
    <property type="evidence" value="ECO:0007669"/>
    <property type="project" value="TreeGrafter"/>
</dbReference>
<evidence type="ECO:0000256" key="8">
    <source>
        <dbReference type="ARBA" id="ARBA00022741"/>
    </source>
</evidence>
<evidence type="ECO:0000256" key="13">
    <source>
        <dbReference type="HAMAP-Rule" id="MF_00409"/>
    </source>
</evidence>
<evidence type="ECO:0000256" key="1">
    <source>
        <dbReference type="ARBA" id="ARBA00002274"/>
    </source>
</evidence>
<keyword evidence="7 13" id="KW-0808">Transferase</keyword>
<evidence type="ECO:0000256" key="9">
    <source>
        <dbReference type="ARBA" id="ARBA00022777"/>
    </source>
</evidence>
<keyword evidence="5 13" id="KW-0444">Lipid biosynthesis</keyword>
<dbReference type="PANTHER" id="PTHR42724">
    <property type="entry name" value="TETRAACYLDISACCHARIDE 4'-KINASE"/>
    <property type="match status" value="1"/>
</dbReference>
<feature type="binding site" evidence="13">
    <location>
        <begin position="52"/>
        <end position="59"/>
    </location>
    <ligand>
        <name>ATP</name>
        <dbReference type="ChEBI" id="CHEBI:30616"/>
    </ligand>
</feature>
<name>A0A6N9TT71_DISTH</name>
<comment type="catalytic activity">
    <reaction evidence="13">
        <text>a lipid A disaccharide + ATP = a lipid IVA + ADP + H(+)</text>
        <dbReference type="Rhea" id="RHEA:67840"/>
        <dbReference type="ChEBI" id="CHEBI:15378"/>
        <dbReference type="ChEBI" id="CHEBI:30616"/>
        <dbReference type="ChEBI" id="CHEBI:176343"/>
        <dbReference type="ChEBI" id="CHEBI:176425"/>
        <dbReference type="ChEBI" id="CHEBI:456216"/>
        <dbReference type="EC" id="2.7.1.130"/>
    </reaction>
</comment>
<organism evidence="14 15">
    <name type="scientific">Dissulfurirhabdus thermomarina</name>
    <dbReference type="NCBI Taxonomy" id="1765737"/>
    <lineage>
        <taxon>Bacteria</taxon>
        <taxon>Deltaproteobacteria</taxon>
        <taxon>Dissulfurirhabdaceae</taxon>
        <taxon>Dissulfurirhabdus</taxon>
    </lineage>
</organism>
<protein>
    <recommendedName>
        <fullName evidence="4 13">Tetraacyldisaccharide 4'-kinase</fullName>
        <ecNumber evidence="3 13">2.7.1.130</ecNumber>
    </recommendedName>
    <alternativeName>
        <fullName evidence="12 13">Lipid A 4'-kinase</fullName>
    </alternativeName>
</protein>
<evidence type="ECO:0000256" key="4">
    <source>
        <dbReference type="ARBA" id="ARBA00016436"/>
    </source>
</evidence>
<dbReference type="InterPro" id="IPR003758">
    <property type="entry name" value="LpxK"/>
</dbReference>
<dbReference type="Pfam" id="PF02606">
    <property type="entry name" value="LpxK"/>
    <property type="match status" value="1"/>
</dbReference>
<evidence type="ECO:0000313" key="14">
    <source>
        <dbReference type="EMBL" id="NDY43283.1"/>
    </source>
</evidence>
<gene>
    <name evidence="13 14" type="primary">lpxK</name>
    <name evidence="14" type="ORF">G3N55_10570</name>
</gene>
<reference evidence="14 15" key="1">
    <citation type="submission" date="2020-02" db="EMBL/GenBank/DDBJ databases">
        <title>Comparative genomics of sulfur disproportionating microorganisms.</title>
        <authorList>
            <person name="Ward L.M."/>
            <person name="Bertran E."/>
            <person name="Johnston D.T."/>
        </authorList>
    </citation>
    <scope>NUCLEOTIDE SEQUENCE [LARGE SCALE GENOMIC DNA]</scope>
    <source>
        <strain evidence="14 15">DSM 100025</strain>
    </source>
</reference>
<dbReference type="AlphaFoldDB" id="A0A6N9TT71"/>
<evidence type="ECO:0000256" key="3">
    <source>
        <dbReference type="ARBA" id="ARBA00012071"/>
    </source>
</evidence>
<proteinExistence type="inferred from homology"/>
<evidence type="ECO:0000256" key="6">
    <source>
        <dbReference type="ARBA" id="ARBA00022556"/>
    </source>
</evidence>
<dbReference type="GO" id="GO:0005886">
    <property type="term" value="C:plasma membrane"/>
    <property type="evidence" value="ECO:0007669"/>
    <property type="project" value="TreeGrafter"/>
</dbReference>
<dbReference type="GO" id="GO:0009029">
    <property type="term" value="F:lipid-A 4'-kinase activity"/>
    <property type="evidence" value="ECO:0007669"/>
    <property type="project" value="UniProtKB-UniRule"/>
</dbReference>
<keyword evidence="8 13" id="KW-0547">Nucleotide-binding</keyword>
<evidence type="ECO:0000256" key="11">
    <source>
        <dbReference type="ARBA" id="ARBA00023098"/>
    </source>
</evidence>
<keyword evidence="10 13" id="KW-0067">ATP-binding</keyword>
<keyword evidence="15" id="KW-1185">Reference proteome</keyword>
<sequence length="363" mass="39312">MTDRRLAMLFRLGRPLSPLYETLMRVRARAYERGILDVLQLPCPVISVGNLSLGGSGKTPHVVAVGRWLRGRGIRPAVVSRGYGGRRARGGPRVVSDGDFLHATAAEAGDEPVLIAESLPGVPVVVHPDRYAAGRTAVARFHPDLVLLDDGFQHQRLGRDVDLVLLPAAAPFGTGRVFPGGDLREPPDALRRASAVLLTGAEWLTDAECERSRRQVQAVAPGCPVFLSAVRPTGLSDLAGNPLPMEYLEGTPVAAFCAVGRPEGFWDLLRDIGADLRRQAAFRDHHAYRERDLEGLEAAARGAGAKALVTTAKDAVKVRDLAGVRSKDRLPVWVLEVEVRPEEGFWHYLIGRLGPLLSRSIPA</sequence>
<dbReference type="EMBL" id="JAAGRR010000144">
    <property type="protein sequence ID" value="NDY43283.1"/>
    <property type="molecule type" value="Genomic_DNA"/>
</dbReference>
<dbReference type="Proteomes" id="UP000469346">
    <property type="component" value="Unassembled WGS sequence"/>
</dbReference>
<keyword evidence="6 13" id="KW-0441">Lipid A biosynthesis</keyword>
<evidence type="ECO:0000256" key="2">
    <source>
        <dbReference type="ARBA" id="ARBA00004870"/>
    </source>
</evidence>
<accession>A0A6N9TT71</accession>
<evidence type="ECO:0000256" key="5">
    <source>
        <dbReference type="ARBA" id="ARBA00022516"/>
    </source>
</evidence>
<dbReference type="HAMAP" id="MF_00409">
    <property type="entry name" value="LpxK"/>
    <property type="match status" value="1"/>
</dbReference>
<comment type="caution">
    <text evidence="14">The sequence shown here is derived from an EMBL/GenBank/DDBJ whole genome shotgun (WGS) entry which is preliminary data.</text>
</comment>
<evidence type="ECO:0000256" key="7">
    <source>
        <dbReference type="ARBA" id="ARBA00022679"/>
    </source>
</evidence>
<dbReference type="GO" id="GO:0009245">
    <property type="term" value="P:lipid A biosynthetic process"/>
    <property type="evidence" value="ECO:0007669"/>
    <property type="project" value="UniProtKB-UniRule"/>
</dbReference>
<dbReference type="PANTHER" id="PTHR42724:SF1">
    <property type="entry name" value="TETRAACYLDISACCHARIDE 4'-KINASE, MITOCHONDRIAL-RELATED"/>
    <property type="match status" value="1"/>
</dbReference>
<dbReference type="RefSeq" id="WP_169755641.1">
    <property type="nucleotide sequence ID" value="NZ_JAAGRR010000144.1"/>
</dbReference>
<evidence type="ECO:0000256" key="10">
    <source>
        <dbReference type="ARBA" id="ARBA00022840"/>
    </source>
</evidence>
<evidence type="ECO:0000313" key="15">
    <source>
        <dbReference type="Proteomes" id="UP000469346"/>
    </source>
</evidence>
<dbReference type="EC" id="2.7.1.130" evidence="3 13"/>
<comment type="pathway">
    <text evidence="2 13">Glycolipid biosynthesis; lipid IV(A) biosynthesis; lipid IV(A) from (3R)-3-hydroxytetradecanoyl-[acyl-carrier-protein] and UDP-N-acetyl-alpha-D-glucosamine: step 6/6.</text>
</comment>
<comment type="function">
    <text evidence="1 13">Transfers the gamma-phosphate of ATP to the 4'-position of a tetraacyldisaccharide 1-phosphate intermediate (termed DS-1-P) to form tetraacyldisaccharide 1,4'-bis-phosphate (lipid IVA).</text>
</comment>
<keyword evidence="9 13" id="KW-0418">Kinase</keyword>
<evidence type="ECO:0000256" key="12">
    <source>
        <dbReference type="ARBA" id="ARBA00029757"/>
    </source>
</evidence>
<dbReference type="InterPro" id="IPR027417">
    <property type="entry name" value="P-loop_NTPase"/>
</dbReference>
<dbReference type="UniPathway" id="UPA00359">
    <property type="reaction ID" value="UER00482"/>
</dbReference>
<comment type="similarity">
    <text evidence="13">Belongs to the LpxK family.</text>
</comment>
<dbReference type="NCBIfam" id="TIGR00682">
    <property type="entry name" value="lpxK"/>
    <property type="match status" value="1"/>
</dbReference>
<keyword evidence="11 13" id="KW-0443">Lipid metabolism</keyword>
<dbReference type="GO" id="GO:0005524">
    <property type="term" value="F:ATP binding"/>
    <property type="evidence" value="ECO:0007669"/>
    <property type="project" value="UniProtKB-UniRule"/>
</dbReference>
<dbReference type="SUPFAM" id="SSF52540">
    <property type="entry name" value="P-loop containing nucleoside triphosphate hydrolases"/>
    <property type="match status" value="1"/>
</dbReference>